<sequence length="116" mass="12778">MNHTKGEWKLRKGPKDSDKWWDIPRPDSTSCIATIWSTPDDEETIANARLISAAPDLLVVSHNLAHTMGIDYAIKKLSVMDDNLAVGAATILKGIQRQAKKAEAKAKQEGVISVKR</sequence>
<evidence type="ECO:0000313" key="2">
    <source>
        <dbReference type="EMBL" id="KKL92754.1"/>
    </source>
</evidence>
<comment type="caution">
    <text evidence="2">The sequence shown here is derived from an EMBL/GenBank/DDBJ whole genome shotgun (WGS) entry which is preliminary data.</text>
</comment>
<feature type="region of interest" description="Disordered" evidence="1">
    <location>
        <begin position="1"/>
        <end position="22"/>
    </location>
</feature>
<gene>
    <name evidence="2" type="ORF">LCGC14_1881580</name>
</gene>
<feature type="non-terminal residue" evidence="2">
    <location>
        <position position="116"/>
    </location>
</feature>
<dbReference type="EMBL" id="LAZR01019383">
    <property type="protein sequence ID" value="KKL92754.1"/>
    <property type="molecule type" value="Genomic_DNA"/>
</dbReference>
<evidence type="ECO:0000256" key="1">
    <source>
        <dbReference type="SAM" id="MobiDB-lite"/>
    </source>
</evidence>
<protein>
    <submittedName>
        <fullName evidence="2">Uncharacterized protein</fullName>
    </submittedName>
</protein>
<reference evidence="2" key="1">
    <citation type="journal article" date="2015" name="Nature">
        <title>Complex archaea that bridge the gap between prokaryotes and eukaryotes.</title>
        <authorList>
            <person name="Spang A."/>
            <person name="Saw J.H."/>
            <person name="Jorgensen S.L."/>
            <person name="Zaremba-Niedzwiedzka K."/>
            <person name="Martijn J."/>
            <person name="Lind A.E."/>
            <person name="van Eijk R."/>
            <person name="Schleper C."/>
            <person name="Guy L."/>
            <person name="Ettema T.J."/>
        </authorList>
    </citation>
    <scope>NUCLEOTIDE SEQUENCE</scope>
</reference>
<accession>A0A0F9G268</accession>
<dbReference type="AlphaFoldDB" id="A0A0F9G268"/>
<proteinExistence type="predicted"/>
<organism evidence="2">
    <name type="scientific">marine sediment metagenome</name>
    <dbReference type="NCBI Taxonomy" id="412755"/>
    <lineage>
        <taxon>unclassified sequences</taxon>
        <taxon>metagenomes</taxon>
        <taxon>ecological metagenomes</taxon>
    </lineage>
</organism>
<name>A0A0F9G268_9ZZZZ</name>